<organism evidence="7 8">
    <name type="scientific">Glonium stellatum</name>
    <dbReference type="NCBI Taxonomy" id="574774"/>
    <lineage>
        <taxon>Eukaryota</taxon>
        <taxon>Fungi</taxon>
        <taxon>Dikarya</taxon>
        <taxon>Ascomycota</taxon>
        <taxon>Pezizomycotina</taxon>
        <taxon>Dothideomycetes</taxon>
        <taxon>Pleosporomycetidae</taxon>
        <taxon>Gloniales</taxon>
        <taxon>Gloniaceae</taxon>
        <taxon>Glonium</taxon>
    </lineage>
</organism>
<feature type="compositionally biased region" description="Polar residues" evidence="4">
    <location>
        <begin position="271"/>
        <end position="281"/>
    </location>
</feature>
<proteinExistence type="predicted"/>
<dbReference type="OrthoDB" id="19923at2759"/>
<feature type="signal peptide" evidence="5">
    <location>
        <begin position="1"/>
        <end position="22"/>
    </location>
</feature>
<dbReference type="EMBL" id="KV749717">
    <property type="protein sequence ID" value="OCL08101.1"/>
    <property type="molecule type" value="Genomic_DNA"/>
</dbReference>
<sequence length="664" mass="73945">MCEPISMLGTALAIVSTAITLGQQTYDMVTGIQEAPDNIKRLAGDLQSLYSVLGLLAHALAAQNKVPRPESIPVHLISNIKELLEKCIDVFGEIGRTVRPFLDSNGNVLRGTWRGFKWEMGKKNGVLGLQRTLSDYKLTLELAISSLNFINSSQTIDMVQHLQKDIRRLRRQVDSRDREERAHRNAHPAQQDTIPNQDPYNLTMRRFLARTESVISSTSTSTRVTDSVFSDELSDVTSVTEYSELRTTDAMNRMSIKEDQCNEDILHETENSSQEPQTDFDLSQRSQESSQERNVPGTGTSFQMVNKPEKTSSWKWLKRRMKKSGDTLSPSLTPVAEVDIYSQPSVTGAMDHAIAPNGSSSMSARPEDTDETFISQSRPTGNLGGMVTQPYQGAVSSVGFELQKSVSVPFMGNLYQEHQRGLRPPQPVPHRSMTTPVNAISLSDQHNPYYSDGLGPRGNQPDEKLSETPAMTDRDALLSSLRRAASKSPNADGGSSAALGKNVEGQDLHMPCKGCHDLIKEEKHYSINSYRWHIRCFRCNICRVALQSDGSTIFFLHDNTLVCNSCGYSCQSCRQRVEEHGAKEDGLAGSFAQIQTLANTPGQLACPGVFFCHECHRGIKNLRYVRTRQGIFCLACHPQTMSEMEQNRRERERESVRAVPVLVS</sequence>
<evidence type="ECO:0000256" key="3">
    <source>
        <dbReference type="PROSITE-ProRule" id="PRU00125"/>
    </source>
</evidence>
<feature type="domain" description="LIM zinc-binding" evidence="6">
    <location>
        <begin position="510"/>
        <end position="573"/>
    </location>
</feature>
<reference evidence="7 8" key="1">
    <citation type="journal article" date="2016" name="Nat. Commun.">
        <title>Ectomycorrhizal ecology is imprinted in the genome of the dominant symbiotic fungus Cenococcum geophilum.</title>
        <authorList>
            <consortium name="DOE Joint Genome Institute"/>
            <person name="Peter M."/>
            <person name="Kohler A."/>
            <person name="Ohm R.A."/>
            <person name="Kuo A."/>
            <person name="Krutzmann J."/>
            <person name="Morin E."/>
            <person name="Arend M."/>
            <person name="Barry K.W."/>
            <person name="Binder M."/>
            <person name="Choi C."/>
            <person name="Clum A."/>
            <person name="Copeland A."/>
            <person name="Grisel N."/>
            <person name="Haridas S."/>
            <person name="Kipfer T."/>
            <person name="LaButti K."/>
            <person name="Lindquist E."/>
            <person name="Lipzen A."/>
            <person name="Maire R."/>
            <person name="Meier B."/>
            <person name="Mihaltcheva S."/>
            <person name="Molinier V."/>
            <person name="Murat C."/>
            <person name="Poggeler S."/>
            <person name="Quandt C.A."/>
            <person name="Sperisen C."/>
            <person name="Tritt A."/>
            <person name="Tisserant E."/>
            <person name="Crous P.W."/>
            <person name="Henrissat B."/>
            <person name="Nehls U."/>
            <person name="Egli S."/>
            <person name="Spatafora J.W."/>
            <person name="Grigoriev I.V."/>
            <person name="Martin F.M."/>
        </authorList>
    </citation>
    <scope>NUCLEOTIDE SEQUENCE [LARGE SCALE GENOMIC DNA]</scope>
    <source>
        <strain evidence="7 8">CBS 207.34</strain>
    </source>
</reference>
<feature type="chain" id="PRO_5034997038" description="LIM zinc-binding domain-containing protein" evidence="5">
    <location>
        <begin position="23"/>
        <end position="664"/>
    </location>
</feature>
<name>A0A8E2F053_9PEZI</name>
<evidence type="ECO:0000256" key="4">
    <source>
        <dbReference type="SAM" id="MobiDB-lite"/>
    </source>
</evidence>
<dbReference type="InterPro" id="IPR001781">
    <property type="entry name" value="Znf_LIM"/>
</dbReference>
<dbReference type="Pfam" id="PF17111">
    <property type="entry name" value="PigL_N"/>
    <property type="match status" value="1"/>
</dbReference>
<keyword evidence="1 3" id="KW-0479">Metal-binding</keyword>
<dbReference type="GO" id="GO:0046872">
    <property type="term" value="F:metal ion binding"/>
    <property type="evidence" value="ECO:0007669"/>
    <property type="project" value="UniProtKB-KW"/>
</dbReference>
<keyword evidence="2 3" id="KW-0862">Zinc</keyword>
<keyword evidence="3" id="KW-0440">LIM domain</keyword>
<keyword evidence="5" id="KW-0732">Signal</keyword>
<evidence type="ECO:0000256" key="5">
    <source>
        <dbReference type="SAM" id="SignalP"/>
    </source>
</evidence>
<feature type="compositionally biased region" description="Polar residues" evidence="4">
    <location>
        <begin position="188"/>
        <end position="199"/>
    </location>
</feature>
<feature type="region of interest" description="Disordered" evidence="4">
    <location>
        <begin position="268"/>
        <end position="307"/>
    </location>
</feature>
<feature type="region of interest" description="Disordered" evidence="4">
    <location>
        <begin position="171"/>
        <end position="199"/>
    </location>
</feature>
<dbReference type="PROSITE" id="PS00478">
    <property type="entry name" value="LIM_DOMAIN_1"/>
    <property type="match status" value="1"/>
</dbReference>
<dbReference type="Gene3D" id="2.10.110.10">
    <property type="entry name" value="Cysteine Rich Protein"/>
    <property type="match status" value="1"/>
</dbReference>
<evidence type="ECO:0000313" key="7">
    <source>
        <dbReference type="EMBL" id="OCL08101.1"/>
    </source>
</evidence>
<dbReference type="PROSITE" id="PS50023">
    <property type="entry name" value="LIM_DOMAIN_2"/>
    <property type="match status" value="1"/>
</dbReference>
<evidence type="ECO:0000259" key="6">
    <source>
        <dbReference type="PROSITE" id="PS50023"/>
    </source>
</evidence>
<dbReference type="SMART" id="SM00132">
    <property type="entry name" value="LIM"/>
    <property type="match status" value="1"/>
</dbReference>
<protein>
    <recommendedName>
        <fullName evidence="6">LIM zinc-binding domain-containing protein</fullName>
    </recommendedName>
</protein>
<gene>
    <name evidence="7" type="ORF">AOQ84DRAFT_377077</name>
</gene>
<dbReference type="GO" id="GO:0030695">
    <property type="term" value="F:GTPase regulator activity"/>
    <property type="evidence" value="ECO:0007669"/>
    <property type="project" value="UniProtKB-ARBA"/>
</dbReference>
<feature type="compositionally biased region" description="Low complexity" evidence="4">
    <location>
        <begin position="283"/>
        <end position="293"/>
    </location>
</feature>
<dbReference type="InterPro" id="IPR031348">
    <property type="entry name" value="PigL_N"/>
</dbReference>
<keyword evidence="8" id="KW-1185">Reference proteome</keyword>
<evidence type="ECO:0000256" key="1">
    <source>
        <dbReference type="ARBA" id="ARBA00022723"/>
    </source>
</evidence>
<accession>A0A8E2F053</accession>
<evidence type="ECO:0000313" key="8">
    <source>
        <dbReference type="Proteomes" id="UP000250140"/>
    </source>
</evidence>
<feature type="region of interest" description="Disordered" evidence="4">
    <location>
        <begin position="440"/>
        <end position="467"/>
    </location>
</feature>
<dbReference type="AlphaFoldDB" id="A0A8E2F053"/>
<evidence type="ECO:0000256" key="2">
    <source>
        <dbReference type="ARBA" id="ARBA00022833"/>
    </source>
</evidence>
<dbReference type="Proteomes" id="UP000250140">
    <property type="component" value="Unassembled WGS sequence"/>
</dbReference>
<feature type="compositionally biased region" description="Basic and acidic residues" evidence="4">
    <location>
        <begin position="171"/>
        <end position="183"/>
    </location>
</feature>
<dbReference type="Pfam" id="PF00412">
    <property type="entry name" value="LIM"/>
    <property type="match status" value="1"/>
</dbReference>